<organism evidence="1 2">
    <name type="scientific">Methanotorris formicicus Mc-S-70</name>
    <dbReference type="NCBI Taxonomy" id="647171"/>
    <lineage>
        <taxon>Archaea</taxon>
        <taxon>Methanobacteriati</taxon>
        <taxon>Methanobacteriota</taxon>
        <taxon>Methanomada group</taxon>
        <taxon>Methanococci</taxon>
        <taxon>Methanococcales</taxon>
        <taxon>Methanocaldococcaceae</taxon>
        <taxon>Methanotorris</taxon>
    </lineage>
</organism>
<dbReference type="AlphaFoldDB" id="H1KWK3"/>
<evidence type="ECO:0000313" key="1">
    <source>
        <dbReference type="EMBL" id="EHP89580.1"/>
    </source>
</evidence>
<gene>
    <name evidence="1" type="ORF">MetfoDRAFT_0176</name>
</gene>
<proteinExistence type="predicted"/>
<name>H1KWK3_9EURY</name>
<accession>H1KWK3</accession>
<dbReference type="RefSeq" id="WP_007043622.1">
    <property type="nucleotide sequence ID" value="NZ_AGJL01000002.1"/>
</dbReference>
<dbReference type="Proteomes" id="UP000003706">
    <property type="component" value="Unassembled WGS sequence"/>
</dbReference>
<evidence type="ECO:0000313" key="2">
    <source>
        <dbReference type="Proteomes" id="UP000003706"/>
    </source>
</evidence>
<keyword evidence="2" id="KW-1185">Reference proteome</keyword>
<sequence>MLSTLKGLLDNSLNTLGIANSDNLVDYCLVRTLIGIKTIKAISEEILEIH</sequence>
<comment type="caution">
    <text evidence="1">The sequence shown here is derived from an EMBL/GenBank/DDBJ whole genome shotgun (WGS) entry which is preliminary data.</text>
</comment>
<dbReference type="STRING" id="647171.MetfoDRAFT_0176"/>
<reference evidence="1 2" key="1">
    <citation type="submission" date="2011-09" db="EMBL/GenBank/DDBJ databases">
        <title>The draft genome of Methanotorris formicicus Mc-S-70.</title>
        <authorList>
            <consortium name="US DOE Joint Genome Institute (JGI-PGF)"/>
            <person name="Lucas S."/>
            <person name="Han J."/>
            <person name="Lapidus A."/>
            <person name="Cheng J.-F."/>
            <person name="Goodwin L."/>
            <person name="Pitluck S."/>
            <person name="Peters L."/>
            <person name="Land M.L."/>
            <person name="Hauser L."/>
            <person name="Sieprawska-Lupa M."/>
            <person name="Takai K."/>
            <person name="Miyazaki J."/>
            <person name="Whitman W."/>
            <person name="Woyke T.J."/>
        </authorList>
    </citation>
    <scope>NUCLEOTIDE SEQUENCE [LARGE SCALE GENOMIC DNA]</scope>
    <source>
        <strain evidence="1 2">Mc-S-70</strain>
    </source>
</reference>
<protein>
    <submittedName>
        <fullName evidence="1">Uncharacterized protein</fullName>
    </submittedName>
</protein>
<dbReference type="EMBL" id="AGJL01000002">
    <property type="protein sequence ID" value="EHP89580.1"/>
    <property type="molecule type" value="Genomic_DNA"/>
</dbReference>